<dbReference type="GO" id="GO:0016811">
    <property type="term" value="F:hydrolase activity, acting on carbon-nitrogen (but not peptide) bonds, in linear amides"/>
    <property type="evidence" value="ECO:0007669"/>
    <property type="project" value="InterPro"/>
</dbReference>
<evidence type="ECO:0000256" key="1">
    <source>
        <dbReference type="ARBA" id="ARBA00003818"/>
    </source>
</evidence>
<organism evidence="9 10">
    <name type="scientific">Glycomyces algeriensis</name>
    <dbReference type="NCBI Taxonomy" id="256037"/>
    <lineage>
        <taxon>Bacteria</taxon>
        <taxon>Bacillati</taxon>
        <taxon>Actinomycetota</taxon>
        <taxon>Actinomycetes</taxon>
        <taxon>Glycomycetales</taxon>
        <taxon>Glycomycetaceae</taxon>
        <taxon>Glycomyces</taxon>
    </lineage>
</organism>
<evidence type="ECO:0000256" key="5">
    <source>
        <dbReference type="ARBA" id="ARBA00022801"/>
    </source>
</evidence>
<accession>A0A9W6G4R3</accession>
<dbReference type="GO" id="GO:0019290">
    <property type="term" value="P:siderophore biosynthetic process"/>
    <property type="evidence" value="ECO:0007669"/>
    <property type="project" value="InterPro"/>
</dbReference>
<comment type="caution">
    <text evidence="9">The sequence shown here is derived from an EMBL/GenBank/DDBJ whole genome shotgun (WGS) entry which is preliminary data.</text>
</comment>
<dbReference type="PANTHER" id="PTHR34218">
    <property type="entry name" value="PEPTIDASE S45 PENICILLIN AMIDASE"/>
    <property type="match status" value="1"/>
</dbReference>
<dbReference type="SUPFAM" id="SSF56235">
    <property type="entry name" value="N-terminal nucleophile aminohydrolases (Ntn hydrolases)"/>
    <property type="match status" value="1"/>
</dbReference>
<keyword evidence="10" id="KW-1185">Reference proteome</keyword>
<dbReference type="Proteomes" id="UP001144313">
    <property type="component" value="Unassembled WGS sequence"/>
</dbReference>
<evidence type="ECO:0000313" key="10">
    <source>
        <dbReference type="Proteomes" id="UP001144313"/>
    </source>
</evidence>
<dbReference type="PANTHER" id="PTHR34218:SF4">
    <property type="entry name" value="ACYL-HOMOSERINE LACTONE ACYLASE QUIP"/>
    <property type="match status" value="1"/>
</dbReference>
<dbReference type="SMART" id="SM01006">
    <property type="entry name" value="AlcB"/>
    <property type="match status" value="1"/>
</dbReference>
<feature type="domain" description="Acyltransferase MbtK/IucB-like conserved" evidence="8">
    <location>
        <begin position="695"/>
        <end position="743"/>
    </location>
</feature>
<evidence type="ECO:0000256" key="4">
    <source>
        <dbReference type="ARBA" id="ARBA00020586"/>
    </source>
</evidence>
<evidence type="ECO:0000259" key="8">
    <source>
        <dbReference type="SMART" id="SM01006"/>
    </source>
</evidence>
<comment type="pathway">
    <text evidence="2">Siderophore biosynthesis; mycobactin biosynthesis.</text>
</comment>
<dbReference type="InterPro" id="IPR043147">
    <property type="entry name" value="Penicillin_amidase_A-knob"/>
</dbReference>
<proteinExistence type="inferred from homology"/>
<evidence type="ECO:0000256" key="3">
    <source>
        <dbReference type="ARBA" id="ARBA00006586"/>
    </source>
</evidence>
<sequence>MSFVCFRDALGIPHLQAPDANALAFAQGANAARDRAWQIEIGRRRAAGDTAAVLGADWIHWDRLVRQACVVPSAKAAFAALDAGTAAWVRSYVAGVNAGLAEGARRAPELDAPPAPWEPWTPLALWYGEHLLFGVGFPGKLWRELVRDTLGEAAVAAFALDGPEPTGSNAWLVDGTMTASGLPILAGDPHRSLQLPGSYQQIRLACPEFDVVGLAVPGVPGIAHFGHTGGVAWGITNAMADTQDVYREQLRRHPDGTVEALGPDGWEPAAVRTETFAVAGGADEHVDVVVTARGPVVGEDAKGRFSFRGPLQALPDLGFDALPKLLRARTAADVDAAMDHWVLPVNVVMAADTAGGTLHRVAGRVPDRDERNRRHPVPAWAPEHAWTGWKPMPRKPIDRFEAMANERGLAAPLGLEFCPPHRADRIRELLRDRADWTAADMAAVHTDTLQPSTQVLLGPLAGLAHAPDAAKLLDRLLAWDRHMDAGSADATAFAALRAATARRLADLPEFAALTVPDGTPPMYQPWFLVRNRIGFVIEHVLAYIGPAARDRVLAAALAEVAADDFAPWGEAHRLKPWEHLPEGTAPVEPLAGGGGDLDCVLAASGIPGLTEDYSGGPAARWVWDLADREQSRWIVPFGAAGAPGPHQRDQFPLWRDGELVPVVTDWARLEEEYRVIDRPAVFEKKPEGFGTVSIVPLNPAEDLDLVHGWVTQERARFWGMTEHSREHVLEIYEYLDALDTHHAYLMLRDGEPIALLQTYEPDADPVGECYEVEPGDFGMHLLIAPAGGSAQAGFTGVLMGVIAGFLFADPKHLRIVVEPDARNEQAAARMRRSGFTFGPEIQMPHKTARLAFFRREDAPAHFLP</sequence>
<dbReference type="GO" id="GO:0017000">
    <property type="term" value="P:antibiotic biosynthetic process"/>
    <property type="evidence" value="ECO:0007669"/>
    <property type="project" value="InterPro"/>
</dbReference>
<reference evidence="9" key="1">
    <citation type="submission" date="2022-12" db="EMBL/GenBank/DDBJ databases">
        <title>Reference genome sequencing for broad-spectrum identification of bacterial and archaeal isolates by mass spectrometry.</title>
        <authorList>
            <person name="Sekiguchi Y."/>
            <person name="Tourlousse D.M."/>
        </authorList>
    </citation>
    <scope>NUCLEOTIDE SEQUENCE</scope>
    <source>
        <strain evidence="9">LLR39Z86</strain>
    </source>
</reference>
<dbReference type="Gene3D" id="1.10.439.10">
    <property type="entry name" value="Penicillin Amidohydrolase, domain 1"/>
    <property type="match status" value="1"/>
</dbReference>
<name>A0A9W6G4R3_9ACTN</name>
<gene>
    <name evidence="9" type="ORF">GALLR39Z86_01180</name>
</gene>
<dbReference type="EMBL" id="BSDT01000001">
    <property type="protein sequence ID" value="GLI40268.1"/>
    <property type="molecule type" value="Genomic_DNA"/>
</dbReference>
<evidence type="ECO:0000256" key="2">
    <source>
        <dbReference type="ARBA" id="ARBA00005102"/>
    </source>
</evidence>
<dbReference type="GO" id="GO:0016746">
    <property type="term" value="F:acyltransferase activity"/>
    <property type="evidence" value="ECO:0007669"/>
    <property type="project" value="InterPro"/>
</dbReference>
<dbReference type="SUPFAM" id="SSF55729">
    <property type="entry name" value="Acyl-CoA N-acyltransferases (Nat)"/>
    <property type="match status" value="1"/>
</dbReference>
<dbReference type="InterPro" id="IPR043146">
    <property type="entry name" value="Penicillin_amidase_N_B-knob"/>
</dbReference>
<evidence type="ECO:0000256" key="6">
    <source>
        <dbReference type="ARBA" id="ARBA00023145"/>
    </source>
</evidence>
<dbReference type="Pfam" id="PF13523">
    <property type="entry name" value="Acetyltransf_8"/>
    <property type="match status" value="1"/>
</dbReference>
<dbReference type="InterPro" id="IPR029055">
    <property type="entry name" value="Ntn_hydrolases_N"/>
</dbReference>
<evidence type="ECO:0000256" key="7">
    <source>
        <dbReference type="ARBA" id="ARBA00031122"/>
    </source>
</evidence>
<dbReference type="Pfam" id="PF01804">
    <property type="entry name" value="Penicil_amidase"/>
    <property type="match status" value="1"/>
</dbReference>
<dbReference type="Gene3D" id="1.10.1400.10">
    <property type="match status" value="1"/>
</dbReference>
<dbReference type="InterPro" id="IPR002692">
    <property type="entry name" value="S45"/>
</dbReference>
<dbReference type="RefSeq" id="WP_270117708.1">
    <property type="nucleotide sequence ID" value="NZ_BAAAOL010000012.1"/>
</dbReference>
<dbReference type="AlphaFoldDB" id="A0A9W6G4R3"/>
<dbReference type="InterPro" id="IPR016181">
    <property type="entry name" value="Acyl_CoA_acyltransferase"/>
</dbReference>
<keyword evidence="6" id="KW-0865">Zymogen</keyword>
<dbReference type="Gene3D" id="3.60.20.10">
    <property type="entry name" value="Glutamine Phosphoribosylpyrophosphate, subunit 1, domain 1"/>
    <property type="match status" value="1"/>
</dbReference>
<comment type="function">
    <text evidence="1">Acyltransferase required for the direct transfer of medium- to long-chain fatty acyl moieties from a carrier protein (MbtL) on to the epsilon-amino group of lysine residue in the mycobactin core.</text>
</comment>
<dbReference type="Gene3D" id="2.30.120.10">
    <property type="match status" value="1"/>
</dbReference>
<dbReference type="Gene3D" id="3.40.630.30">
    <property type="match status" value="1"/>
</dbReference>
<comment type="similarity">
    <text evidence="3">Belongs to the peptidase S45 family.</text>
</comment>
<dbReference type="InterPro" id="IPR019432">
    <property type="entry name" value="Acyltransferase_MbtK/IucB-like"/>
</dbReference>
<keyword evidence="5" id="KW-0378">Hydrolase</keyword>
<evidence type="ECO:0000313" key="9">
    <source>
        <dbReference type="EMBL" id="GLI40268.1"/>
    </source>
</evidence>
<dbReference type="CDD" id="cd03747">
    <property type="entry name" value="Ntn_PGA_like"/>
    <property type="match status" value="1"/>
</dbReference>
<protein>
    <recommendedName>
        <fullName evidence="4">Lysine N-acyltransferase MbtK</fullName>
    </recommendedName>
    <alternativeName>
        <fullName evidence="7">Mycobactin synthase protein K</fullName>
    </alternativeName>
</protein>
<dbReference type="InterPro" id="IPR023343">
    <property type="entry name" value="Penicillin_amidase_dom1"/>
</dbReference>